<dbReference type="RefSeq" id="WP_310538450.1">
    <property type="nucleotide sequence ID" value="NZ_BAAAOC010000063.1"/>
</dbReference>
<sequence>MDSVRSAAYDDEQHPDSAKERASSAVKELGETATGRASGERADEIEERWENRLAWPVLIAAIVSVPAVFLTLLDEPFEMVGHVGLWATSVVLVLETVILFLVSPKKIEWVRRNWWLIGLTIVTILAVVFSIGPMQLFRLLRSAGALRVLRAKQVAKAGESLGKKGKSQWRKRLGKILATVVVATFVVIALVDPDSEARSFLEGLVGEELAIAAAFAAGILTMIAMYFLVREPKNKDQGDDGEDHAEGQSDHRGGSEEQGAELGSDHEPGSGSRGSAVSSQH</sequence>
<evidence type="ECO:0000256" key="2">
    <source>
        <dbReference type="SAM" id="Phobius"/>
    </source>
</evidence>
<comment type="caution">
    <text evidence="3">The sequence shown here is derived from an EMBL/GenBank/DDBJ whole genome shotgun (WGS) entry which is preliminary data.</text>
</comment>
<evidence type="ECO:0000256" key="1">
    <source>
        <dbReference type="SAM" id="MobiDB-lite"/>
    </source>
</evidence>
<keyword evidence="4" id="KW-1185">Reference proteome</keyword>
<dbReference type="EMBL" id="JAVKGT010000055">
    <property type="protein sequence ID" value="MDR5713086.1"/>
    <property type="molecule type" value="Genomic_DNA"/>
</dbReference>
<feature type="transmembrane region" description="Helical" evidence="2">
    <location>
        <begin position="211"/>
        <end position="229"/>
    </location>
</feature>
<feature type="region of interest" description="Disordered" evidence="1">
    <location>
        <begin position="1"/>
        <end position="43"/>
    </location>
</feature>
<reference evidence="4" key="1">
    <citation type="submission" date="2023-07" db="EMBL/GenBank/DDBJ databases">
        <title>Description of three actinobacteria isolated from air of manufacturing shop in a pharmaceutical factory.</title>
        <authorList>
            <person name="Zhang D.-F."/>
        </authorList>
    </citation>
    <scope>NUCLEOTIDE SEQUENCE [LARGE SCALE GENOMIC DNA]</scope>
    <source>
        <strain evidence="4">CCTCC AB 207010</strain>
    </source>
</reference>
<organism evidence="3 4">
    <name type="scientific">Nesterenkonia flava</name>
    <dbReference type="NCBI Taxonomy" id="469799"/>
    <lineage>
        <taxon>Bacteria</taxon>
        <taxon>Bacillati</taxon>
        <taxon>Actinomycetota</taxon>
        <taxon>Actinomycetes</taxon>
        <taxon>Micrococcales</taxon>
        <taxon>Micrococcaceae</taxon>
        <taxon>Nesterenkonia</taxon>
    </lineage>
</organism>
<feature type="compositionally biased region" description="Basic and acidic residues" evidence="1">
    <location>
        <begin position="11"/>
        <end position="22"/>
    </location>
</feature>
<feature type="compositionally biased region" description="Basic and acidic residues" evidence="1">
    <location>
        <begin position="234"/>
        <end position="255"/>
    </location>
</feature>
<dbReference type="Gene3D" id="1.10.287.70">
    <property type="match status" value="1"/>
</dbReference>
<feature type="transmembrane region" description="Helical" evidence="2">
    <location>
        <begin position="114"/>
        <end position="137"/>
    </location>
</feature>
<proteinExistence type="predicted"/>
<protein>
    <submittedName>
        <fullName evidence="3">Uncharacterized protein</fullName>
    </submittedName>
</protein>
<evidence type="ECO:0000313" key="3">
    <source>
        <dbReference type="EMBL" id="MDR5713086.1"/>
    </source>
</evidence>
<keyword evidence="2" id="KW-0472">Membrane</keyword>
<keyword evidence="2" id="KW-1133">Transmembrane helix</keyword>
<gene>
    <name evidence="3" type="ORF">RH857_13240</name>
</gene>
<keyword evidence="2" id="KW-0812">Transmembrane</keyword>
<dbReference type="SUPFAM" id="SSF81324">
    <property type="entry name" value="Voltage-gated potassium channels"/>
    <property type="match status" value="1"/>
</dbReference>
<feature type="transmembrane region" description="Helical" evidence="2">
    <location>
        <begin position="53"/>
        <end position="73"/>
    </location>
</feature>
<feature type="region of interest" description="Disordered" evidence="1">
    <location>
        <begin position="234"/>
        <end position="281"/>
    </location>
</feature>
<accession>A0ABU1FWN6</accession>
<evidence type="ECO:0000313" key="4">
    <source>
        <dbReference type="Proteomes" id="UP001260872"/>
    </source>
</evidence>
<dbReference type="Proteomes" id="UP001260872">
    <property type="component" value="Unassembled WGS sequence"/>
</dbReference>
<feature type="transmembrane region" description="Helical" evidence="2">
    <location>
        <begin position="85"/>
        <end position="102"/>
    </location>
</feature>
<name>A0ABU1FWN6_9MICC</name>